<proteinExistence type="predicted"/>
<comment type="caution">
    <text evidence="1">The sequence shown here is derived from an EMBL/GenBank/DDBJ whole genome shotgun (WGS) entry which is preliminary data.</text>
</comment>
<evidence type="ECO:0000313" key="1">
    <source>
        <dbReference type="EMBL" id="KKN12013.1"/>
    </source>
</evidence>
<dbReference type="EMBL" id="LAZR01004078">
    <property type="protein sequence ID" value="KKN12013.1"/>
    <property type="molecule type" value="Genomic_DNA"/>
</dbReference>
<dbReference type="AlphaFoldDB" id="A0A0F9R3E9"/>
<sequence length="130" mass="14781">MNYLFKTVHGEYEITEKELKEIFETMRNRGLQPWINLPGGVIVHNSNWDIVPIKEEGAPATEPWGNLSKKCCDRPAIQVRYRKDKNENKRYVPQCASCLHVGVQMKVADVIAAGYDPGTVEPVLVKNERA</sequence>
<name>A0A0F9R3E9_9ZZZZ</name>
<organism evidence="1">
    <name type="scientific">marine sediment metagenome</name>
    <dbReference type="NCBI Taxonomy" id="412755"/>
    <lineage>
        <taxon>unclassified sequences</taxon>
        <taxon>metagenomes</taxon>
        <taxon>ecological metagenomes</taxon>
    </lineage>
</organism>
<gene>
    <name evidence="1" type="ORF">LCGC14_1020810</name>
</gene>
<protein>
    <submittedName>
        <fullName evidence="1">Uncharacterized protein</fullName>
    </submittedName>
</protein>
<accession>A0A0F9R3E9</accession>
<reference evidence="1" key="1">
    <citation type="journal article" date="2015" name="Nature">
        <title>Complex archaea that bridge the gap between prokaryotes and eukaryotes.</title>
        <authorList>
            <person name="Spang A."/>
            <person name="Saw J.H."/>
            <person name="Jorgensen S.L."/>
            <person name="Zaremba-Niedzwiedzka K."/>
            <person name="Martijn J."/>
            <person name="Lind A.E."/>
            <person name="van Eijk R."/>
            <person name="Schleper C."/>
            <person name="Guy L."/>
            <person name="Ettema T.J."/>
        </authorList>
    </citation>
    <scope>NUCLEOTIDE SEQUENCE</scope>
</reference>